<evidence type="ECO:0000256" key="4">
    <source>
        <dbReference type="ARBA" id="ARBA00022597"/>
    </source>
</evidence>
<dbReference type="InterPro" id="IPR003352">
    <property type="entry name" value="PTS_EIIC"/>
</dbReference>
<feature type="transmembrane region" description="Helical" evidence="8">
    <location>
        <begin position="313"/>
        <end position="334"/>
    </location>
</feature>
<keyword evidence="7 8" id="KW-0472">Membrane</keyword>
<keyword evidence="4 10" id="KW-0762">Sugar transport</keyword>
<dbReference type="EMBL" id="CP116507">
    <property type="protein sequence ID" value="WCG23266.1"/>
    <property type="molecule type" value="Genomic_DNA"/>
</dbReference>
<feature type="transmembrane region" description="Helical" evidence="8">
    <location>
        <begin position="97"/>
        <end position="125"/>
    </location>
</feature>
<keyword evidence="6 8" id="KW-1133">Transmembrane helix</keyword>
<feature type="transmembrane region" description="Helical" evidence="8">
    <location>
        <begin position="178"/>
        <end position="204"/>
    </location>
</feature>
<name>A0AAE9XGG1_9ENTE</name>
<evidence type="ECO:0000256" key="5">
    <source>
        <dbReference type="ARBA" id="ARBA00022692"/>
    </source>
</evidence>
<gene>
    <name evidence="10" type="ORF">PML95_03220</name>
</gene>
<sequence>MTEQPRMSGKDFLFKVLNGTATGIIVGLIPNAVLGEIFKALMPYGNIFQTLWEVVFSLQFATPAIIGVLVAMQFGFNAMQTTTVGTATFVASGAVKLVDGVWTGGGIGDLINVMLTAALAVYVVLKIKDHLGSLTAIGLPIIGGALPAAIGVFMLPYVSKITTLIGNMINSFTNLQPVLMSILIAITFSILIISPISTVAIGLAIGLDGIASGSAAIGVAACTAVLVIASRKVNNSGTTLAILLGAMKMMMPNMVRKPIILVPIVSTAAVSGIVSALLNIQGIPASAGFGLVGLVGPIHAFQFLQGSAVAKLLAVTISFIVVPFVVGFAMDYLFSNVLKLYTKDAFLYKAV</sequence>
<keyword evidence="2" id="KW-0813">Transport</keyword>
<feature type="transmembrane region" description="Helical" evidence="8">
    <location>
        <begin position="12"/>
        <end position="34"/>
    </location>
</feature>
<evidence type="ECO:0000259" key="9">
    <source>
        <dbReference type="Pfam" id="PF13303"/>
    </source>
</evidence>
<keyword evidence="5 8" id="KW-0812">Transmembrane</keyword>
<dbReference type="RefSeq" id="WP_126763742.1">
    <property type="nucleotide sequence ID" value="NZ_BKBT01000027.1"/>
</dbReference>
<feature type="transmembrane region" description="Helical" evidence="8">
    <location>
        <begin position="54"/>
        <end position="76"/>
    </location>
</feature>
<evidence type="ECO:0000256" key="3">
    <source>
        <dbReference type="ARBA" id="ARBA00022475"/>
    </source>
</evidence>
<dbReference type="GO" id="GO:0008982">
    <property type="term" value="F:protein-N(PI)-phosphohistidine-sugar phosphotransferase activity"/>
    <property type="evidence" value="ECO:0007669"/>
    <property type="project" value="InterPro"/>
</dbReference>
<feature type="transmembrane region" description="Helical" evidence="8">
    <location>
        <begin position="137"/>
        <end position="158"/>
    </location>
</feature>
<feature type="transmembrane region" description="Helical" evidence="8">
    <location>
        <begin position="210"/>
        <end position="229"/>
    </location>
</feature>
<comment type="subcellular location">
    <subcellularLocation>
        <location evidence="1">Cell membrane</location>
        <topology evidence="1">Multi-pass membrane protein</topology>
    </subcellularLocation>
</comment>
<organism evidence="10 11">
    <name type="scientific">Vagococcus lutrae</name>
    <dbReference type="NCBI Taxonomy" id="81947"/>
    <lineage>
        <taxon>Bacteria</taxon>
        <taxon>Bacillati</taxon>
        <taxon>Bacillota</taxon>
        <taxon>Bacilli</taxon>
        <taxon>Lactobacillales</taxon>
        <taxon>Enterococcaceae</taxon>
        <taxon>Vagococcus</taxon>
    </lineage>
</organism>
<evidence type="ECO:0000256" key="1">
    <source>
        <dbReference type="ARBA" id="ARBA00004651"/>
    </source>
</evidence>
<evidence type="ECO:0000256" key="6">
    <source>
        <dbReference type="ARBA" id="ARBA00022989"/>
    </source>
</evidence>
<proteinExistence type="predicted"/>
<protein>
    <submittedName>
        <fullName evidence="10">PTS sugar transporter subunit IIC</fullName>
    </submittedName>
</protein>
<dbReference type="Proteomes" id="UP001179600">
    <property type="component" value="Chromosome"/>
</dbReference>
<keyword evidence="3" id="KW-1003">Cell membrane</keyword>
<evidence type="ECO:0000256" key="2">
    <source>
        <dbReference type="ARBA" id="ARBA00022448"/>
    </source>
</evidence>
<dbReference type="GO" id="GO:0009401">
    <property type="term" value="P:phosphoenolpyruvate-dependent sugar phosphotransferase system"/>
    <property type="evidence" value="ECO:0007669"/>
    <property type="project" value="InterPro"/>
</dbReference>
<evidence type="ECO:0000313" key="11">
    <source>
        <dbReference type="Proteomes" id="UP001179600"/>
    </source>
</evidence>
<dbReference type="Pfam" id="PF13303">
    <property type="entry name" value="PTS_EIIC_2"/>
    <property type="match status" value="1"/>
</dbReference>
<reference evidence="10" key="1">
    <citation type="submission" date="2023-01" db="EMBL/GenBank/DDBJ databases">
        <title>Oxazolidinone resistance genes in florfenicol resistant enterococci from beef cattle and veal calves at slaughter.</title>
        <authorList>
            <person name="Biggel M."/>
        </authorList>
    </citation>
    <scope>NUCLEOTIDE SEQUENCE</scope>
    <source>
        <strain evidence="10">K204-1</strain>
    </source>
</reference>
<dbReference type="GO" id="GO:0005886">
    <property type="term" value="C:plasma membrane"/>
    <property type="evidence" value="ECO:0007669"/>
    <property type="project" value="UniProtKB-SubCell"/>
</dbReference>
<dbReference type="AlphaFoldDB" id="A0AAE9XGG1"/>
<feature type="domain" description="Phosphotransferase system EIIC" evidence="9">
    <location>
        <begin position="15"/>
        <end position="345"/>
    </location>
</feature>
<feature type="transmembrane region" description="Helical" evidence="8">
    <location>
        <begin position="283"/>
        <end position="301"/>
    </location>
</feature>
<evidence type="ECO:0000256" key="7">
    <source>
        <dbReference type="ARBA" id="ARBA00023136"/>
    </source>
</evidence>
<evidence type="ECO:0000256" key="8">
    <source>
        <dbReference type="SAM" id="Phobius"/>
    </source>
</evidence>
<evidence type="ECO:0000313" key="10">
    <source>
        <dbReference type="EMBL" id="WCG23266.1"/>
    </source>
</evidence>
<accession>A0AAE9XGG1</accession>
<dbReference type="GeneID" id="72385192"/>
<feature type="transmembrane region" description="Helical" evidence="8">
    <location>
        <begin position="258"/>
        <end position="277"/>
    </location>
</feature>